<proteinExistence type="predicted"/>
<evidence type="ECO:0008006" key="3">
    <source>
        <dbReference type="Google" id="ProtNLM"/>
    </source>
</evidence>
<dbReference type="PROSITE" id="PS51257">
    <property type="entry name" value="PROKAR_LIPOPROTEIN"/>
    <property type="match status" value="1"/>
</dbReference>
<reference evidence="1 2" key="1">
    <citation type="submission" date="2018-12" db="EMBL/GenBank/DDBJ databases">
        <title>Marinifilum JC070 sp. nov., a marine bacterium isolated from Yongle Blue Hole in the South China Sea.</title>
        <authorList>
            <person name="Fu T."/>
        </authorList>
    </citation>
    <scope>NUCLEOTIDE SEQUENCE [LARGE SCALE GENOMIC DNA]</scope>
    <source>
        <strain evidence="1 2">JC070</strain>
    </source>
</reference>
<protein>
    <recommendedName>
        <fullName evidence="3">Lipoprotein</fullName>
    </recommendedName>
</protein>
<gene>
    <name evidence="1" type="ORF">ELS83_14030</name>
</gene>
<dbReference type="EMBL" id="RZNH01000025">
    <property type="protein sequence ID" value="NOU60939.1"/>
    <property type="molecule type" value="Genomic_DNA"/>
</dbReference>
<keyword evidence="2" id="KW-1185">Reference proteome</keyword>
<name>A0ABX1WXY5_9BACT</name>
<organism evidence="1 2">
    <name type="scientific">Marinifilum caeruleilacunae</name>
    <dbReference type="NCBI Taxonomy" id="2499076"/>
    <lineage>
        <taxon>Bacteria</taxon>
        <taxon>Pseudomonadati</taxon>
        <taxon>Bacteroidota</taxon>
        <taxon>Bacteroidia</taxon>
        <taxon>Marinilabiliales</taxon>
        <taxon>Marinifilaceae</taxon>
    </lineage>
</organism>
<dbReference type="Proteomes" id="UP000732105">
    <property type="component" value="Unassembled WGS sequence"/>
</dbReference>
<sequence>MEKLKTLAIAILLSGFLFVGCSKEENDHHSSNYLKLGGSKYDLQQGVLENFGSKGNSSNKFNLTLLSAGFTIHEFDEVFDSISGTGHGVYFVLYSSSSEKLEIGDYVYDSYASGESKSYDYADGVINYNTQTEEGSYLEITNGTLSILQNSETYEISFNGTDDDISFYYKGSLNDYDYSEHVSESTAYPKSITLKAELRIQ</sequence>
<accession>A0ABX1WXY5</accession>
<evidence type="ECO:0000313" key="2">
    <source>
        <dbReference type="Proteomes" id="UP000732105"/>
    </source>
</evidence>
<comment type="caution">
    <text evidence="1">The sequence shown here is derived from an EMBL/GenBank/DDBJ whole genome shotgun (WGS) entry which is preliminary data.</text>
</comment>
<dbReference type="RefSeq" id="WP_171596210.1">
    <property type="nucleotide sequence ID" value="NZ_RZNH01000025.1"/>
</dbReference>
<evidence type="ECO:0000313" key="1">
    <source>
        <dbReference type="EMBL" id="NOU60939.1"/>
    </source>
</evidence>